<dbReference type="InterPro" id="IPR010895">
    <property type="entry name" value="CHRD"/>
</dbReference>
<comment type="caution">
    <text evidence="3">The sequence shown here is derived from an EMBL/GenBank/DDBJ whole genome shotgun (WGS) entry which is preliminary data.</text>
</comment>
<dbReference type="PROSITE" id="PS50933">
    <property type="entry name" value="CHRD"/>
    <property type="match status" value="1"/>
</dbReference>
<dbReference type="SMART" id="SM00754">
    <property type="entry name" value="CHRD"/>
    <property type="match status" value="1"/>
</dbReference>
<keyword evidence="1" id="KW-0732">Signal</keyword>
<accession>A0A4S1CKP0</accession>
<proteinExistence type="predicted"/>
<dbReference type="Pfam" id="PF07452">
    <property type="entry name" value="CHRD"/>
    <property type="match status" value="1"/>
</dbReference>
<reference evidence="3 4" key="1">
    <citation type="submission" date="2019-04" db="EMBL/GenBank/DDBJ databases">
        <title>Geobacter oryzae sp. nov., ferric-reducing bacteria isolated from paddy soil.</title>
        <authorList>
            <person name="Xu Z."/>
            <person name="Masuda Y."/>
            <person name="Itoh H."/>
            <person name="Senoo K."/>
        </authorList>
    </citation>
    <scope>NUCLEOTIDE SEQUENCE [LARGE SCALE GENOMIC DNA]</scope>
    <source>
        <strain evidence="3 4">Red111</strain>
    </source>
</reference>
<evidence type="ECO:0000256" key="1">
    <source>
        <dbReference type="SAM" id="SignalP"/>
    </source>
</evidence>
<name>A0A4S1CKP0_9BACT</name>
<keyword evidence="4" id="KW-1185">Reference proteome</keyword>
<dbReference type="AlphaFoldDB" id="A0A4S1CKP0"/>
<evidence type="ECO:0000313" key="4">
    <source>
        <dbReference type="Proteomes" id="UP000306416"/>
    </source>
</evidence>
<dbReference type="RefSeq" id="WP_135868638.1">
    <property type="nucleotide sequence ID" value="NZ_SRSC01000001.1"/>
</dbReference>
<gene>
    <name evidence="3" type="ORF">E4633_02220</name>
</gene>
<organism evidence="3 4">
    <name type="scientific">Geomonas terrae</name>
    <dbReference type="NCBI Taxonomy" id="2562681"/>
    <lineage>
        <taxon>Bacteria</taxon>
        <taxon>Pseudomonadati</taxon>
        <taxon>Thermodesulfobacteriota</taxon>
        <taxon>Desulfuromonadia</taxon>
        <taxon>Geobacterales</taxon>
        <taxon>Geobacteraceae</taxon>
        <taxon>Geomonas</taxon>
    </lineage>
</organism>
<feature type="signal peptide" evidence="1">
    <location>
        <begin position="1"/>
        <end position="23"/>
    </location>
</feature>
<evidence type="ECO:0000313" key="3">
    <source>
        <dbReference type="EMBL" id="TGU74304.1"/>
    </source>
</evidence>
<dbReference type="EMBL" id="SRSC01000001">
    <property type="protein sequence ID" value="TGU74304.1"/>
    <property type="molecule type" value="Genomic_DNA"/>
</dbReference>
<feature type="domain" description="CHRD" evidence="2">
    <location>
        <begin position="24"/>
        <end position="154"/>
    </location>
</feature>
<sequence length="154" mass="16666">MKRIRLLMLVVLAAFFAVSTGYAAEHSFKAKLTPKEEVAKPDAKSSGKAEFKLSKDGKELTYKLHVKDVVDASAAHIHVGKKGENGPPIVGLFSGGKKGKFSGVLSEGKVSGNDLMGDYKGKFDELVKLLRSGDTYVNVHTDKYPDGEIRGQIK</sequence>
<feature type="chain" id="PRO_5020519651" evidence="1">
    <location>
        <begin position="24"/>
        <end position="154"/>
    </location>
</feature>
<protein>
    <submittedName>
        <fullName evidence="3">CHRD domain-containing protein</fullName>
    </submittedName>
</protein>
<dbReference type="Proteomes" id="UP000306416">
    <property type="component" value="Unassembled WGS sequence"/>
</dbReference>
<evidence type="ECO:0000259" key="2">
    <source>
        <dbReference type="PROSITE" id="PS50933"/>
    </source>
</evidence>